<protein>
    <recommendedName>
        <fullName evidence="1">DUF2264 domain-containing protein</fullName>
    </recommendedName>
</protein>
<dbReference type="Proteomes" id="UP001242995">
    <property type="component" value="Unassembled WGS sequence"/>
</dbReference>
<name>A0AAW8DCL4_9MICC</name>
<gene>
    <name evidence="2" type="ORF">J2S90_002499</name>
    <name evidence="3" type="ORF">J2S93_000139</name>
</gene>
<dbReference type="AlphaFoldDB" id="A0AAW8DCL4"/>
<dbReference type="EMBL" id="JAUSTF010000001">
    <property type="protein sequence ID" value="MDQ0178732.1"/>
    <property type="molecule type" value="Genomic_DNA"/>
</dbReference>
<evidence type="ECO:0000313" key="3">
    <source>
        <dbReference type="EMBL" id="MDQ0178732.1"/>
    </source>
</evidence>
<dbReference type="InterPro" id="IPR049349">
    <property type="entry name" value="DUF2264_N"/>
</dbReference>
<dbReference type="PANTHER" id="PTHR35339">
    <property type="entry name" value="LINALOOL DEHYDRATASE_ISOMERASE DOMAIN-CONTAINING PROTEIN"/>
    <property type="match status" value="1"/>
</dbReference>
<evidence type="ECO:0000313" key="4">
    <source>
        <dbReference type="Proteomes" id="UP001230951"/>
    </source>
</evidence>
<dbReference type="RefSeq" id="WP_306961606.1">
    <property type="nucleotide sequence ID" value="NZ_JAUSRG010000006.1"/>
</dbReference>
<evidence type="ECO:0000313" key="2">
    <source>
        <dbReference type="EMBL" id="MDP9905528.1"/>
    </source>
</evidence>
<evidence type="ECO:0000259" key="1">
    <source>
        <dbReference type="Pfam" id="PF10022"/>
    </source>
</evidence>
<proteinExistence type="predicted"/>
<dbReference type="Proteomes" id="UP001230951">
    <property type="component" value="Unassembled WGS sequence"/>
</dbReference>
<organism evidence="2 5">
    <name type="scientific">Arthrobacter bambusae</name>
    <dbReference type="NCBI Taxonomy" id="1338426"/>
    <lineage>
        <taxon>Bacteria</taxon>
        <taxon>Bacillati</taxon>
        <taxon>Actinomycetota</taxon>
        <taxon>Actinomycetes</taxon>
        <taxon>Micrococcales</taxon>
        <taxon>Micrococcaceae</taxon>
        <taxon>Arthrobacter</taxon>
    </lineage>
</organism>
<dbReference type="InterPro" id="IPR016624">
    <property type="entry name" value="UCP014753"/>
</dbReference>
<dbReference type="EMBL" id="JAUSRG010000006">
    <property type="protein sequence ID" value="MDP9905528.1"/>
    <property type="molecule type" value="Genomic_DNA"/>
</dbReference>
<evidence type="ECO:0000313" key="5">
    <source>
        <dbReference type="Proteomes" id="UP001242995"/>
    </source>
</evidence>
<reference evidence="2 4" key="1">
    <citation type="submission" date="2023-07" db="EMBL/GenBank/DDBJ databases">
        <title>Sorghum-associated microbial communities from plants grown in Nebraska, USA.</title>
        <authorList>
            <person name="Schachtman D."/>
        </authorList>
    </citation>
    <scope>NUCLEOTIDE SEQUENCE</scope>
    <source>
        <strain evidence="2">DS1006</strain>
        <strain evidence="3 4">DS1016</strain>
    </source>
</reference>
<accession>A0AAW8DCL4</accession>
<dbReference type="Pfam" id="PF10022">
    <property type="entry name" value="DUF2264"/>
    <property type="match status" value="1"/>
</dbReference>
<comment type="caution">
    <text evidence="2">The sequence shown here is derived from an EMBL/GenBank/DDBJ whole genome shotgun (WGS) entry which is preliminary data.</text>
</comment>
<keyword evidence="4" id="KW-1185">Reference proteome</keyword>
<sequence length="656" mass="70927">MNLELDFARSPYTGWTRAHWEAFVERMVGAVEPYRSPSGARIDLPGPASGNGSVSDGIEGFARPFLAAASLVAGRNGKDPGNLMERYARGLDAAMDPASPEAWPRPEELLQTKVEAASLVLGLQMTRPWLWDRLDDRVRENTVNWLSGIMGTWYPPSNWVWFRIIVESFLRENGGPWSATDIEEDLAIHAWMRRRNGWLSDGPGRHYDHYVGWMLHTYPLLWTHLFEVPDSLCSTSLREQWNIDLGRYTDDVLRLTGADGSPLVHGRSLVYRFATAAPLWMAALTGAGNHDPGLLRRAASGIVTHFENRGAFEGNGVLSLGWHGAWPAMRQTYSGPGSPYWASKAALGLLLPQDHAVWTSVEQPLPVEARNVSCVIEAPGWLVSGRKKDGLVTVVNHGSDHSEPGAEIADAPVYARYGYSTATVPPLAGPAAHNPLDNAVVLLDRDGLASHRTGFDTLFTRELEDGVLVGASQGRVRWIESDGDAAANFGTYQSGIMTPGPVVTVASAVRDGVEVRLARVDGPTDAVALRFGGWPVASSEPPLTGTGGEDLHPFAEASSQDLVSAVRNVAGLTEAGILVEKDASPLGEFVAIPWLATGTVTPGQVVVATVTLSRGKVDEPAPRVTAEPLTEGGHRITVAWHQGKPTEFTLPTWPAL</sequence>
<dbReference type="PANTHER" id="PTHR35339:SF4">
    <property type="entry name" value="LINALOOL DEHYDRATASE_ISOMERASE DOMAIN-CONTAINING PROTEIN"/>
    <property type="match status" value="1"/>
</dbReference>
<feature type="domain" description="DUF2264" evidence="1">
    <location>
        <begin position="16"/>
        <end position="364"/>
    </location>
</feature>